<accession>A0A8J8C9V5</accession>
<organism evidence="3 4">
    <name type="scientific">Haloarcula salinisoli</name>
    <dbReference type="NCBI Taxonomy" id="2487746"/>
    <lineage>
        <taxon>Archaea</taxon>
        <taxon>Methanobacteriati</taxon>
        <taxon>Methanobacteriota</taxon>
        <taxon>Stenosarchaea group</taxon>
        <taxon>Halobacteria</taxon>
        <taxon>Halobacteriales</taxon>
        <taxon>Haloarculaceae</taxon>
        <taxon>Haloarcula</taxon>
    </lineage>
</organism>
<dbReference type="Proteomes" id="UP000783863">
    <property type="component" value="Unassembled WGS sequence"/>
</dbReference>
<dbReference type="InterPro" id="IPR006016">
    <property type="entry name" value="UspA"/>
</dbReference>
<dbReference type="RefSeq" id="WP_220590192.1">
    <property type="nucleotide sequence ID" value="NZ_RKLQ01000007.1"/>
</dbReference>
<dbReference type="PRINTS" id="PR01438">
    <property type="entry name" value="UNVRSLSTRESS"/>
</dbReference>
<name>A0A8J8C9V5_9EURY</name>
<feature type="domain" description="UspA" evidence="2">
    <location>
        <begin position="1"/>
        <end position="141"/>
    </location>
</feature>
<dbReference type="InterPro" id="IPR014729">
    <property type="entry name" value="Rossmann-like_a/b/a_fold"/>
</dbReference>
<comment type="similarity">
    <text evidence="1">Belongs to the universal stress protein A family.</text>
</comment>
<dbReference type="EMBL" id="RKLQ01000007">
    <property type="protein sequence ID" value="MBX0305996.1"/>
    <property type="molecule type" value="Genomic_DNA"/>
</dbReference>
<dbReference type="PANTHER" id="PTHR46268">
    <property type="entry name" value="STRESS RESPONSE PROTEIN NHAX"/>
    <property type="match status" value="1"/>
</dbReference>
<dbReference type="SUPFAM" id="SSF52402">
    <property type="entry name" value="Adenine nucleotide alpha hydrolases-like"/>
    <property type="match status" value="1"/>
</dbReference>
<protein>
    <submittedName>
        <fullName evidence="3">Universal stress protein</fullName>
    </submittedName>
</protein>
<evidence type="ECO:0000256" key="1">
    <source>
        <dbReference type="ARBA" id="ARBA00008791"/>
    </source>
</evidence>
<dbReference type="Pfam" id="PF00582">
    <property type="entry name" value="Usp"/>
    <property type="match status" value="1"/>
</dbReference>
<comment type="caution">
    <text evidence="3">The sequence shown here is derived from an EMBL/GenBank/DDBJ whole genome shotgun (WGS) entry which is preliminary data.</text>
</comment>
<proteinExistence type="inferred from homology"/>
<keyword evidence="4" id="KW-1185">Reference proteome</keyword>
<dbReference type="InterPro" id="IPR006015">
    <property type="entry name" value="Universal_stress_UspA"/>
</dbReference>
<gene>
    <name evidence="3" type="ORF">EGD98_20320</name>
</gene>
<dbReference type="Gene3D" id="3.40.50.620">
    <property type="entry name" value="HUPs"/>
    <property type="match status" value="1"/>
</dbReference>
<dbReference type="PANTHER" id="PTHR46268:SF6">
    <property type="entry name" value="UNIVERSAL STRESS PROTEIN UP12"/>
    <property type="match status" value="1"/>
</dbReference>
<dbReference type="CDD" id="cd00293">
    <property type="entry name" value="USP-like"/>
    <property type="match status" value="1"/>
</dbReference>
<evidence type="ECO:0000313" key="3">
    <source>
        <dbReference type="EMBL" id="MBX0305996.1"/>
    </source>
</evidence>
<sequence length="141" mass="15234">MPRRILIPVDGSPQASAALAHASEVHSEDELVLLHVIEYSESITDPERGGRKQAEGWYAKAQKDAEALFEELLADIDRDGDITTVIVDGSPSGEIIDYLDDHDIDQVVVGGRRRSPTGKAIFGSTAQEVTLSADCPVTIVH</sequence>
<reference evidence="3" key="1">
    <citation type="submission" date="2021-06" db="EMBL/GenBank/DDBJ databases">
        <title>Halomicroarcula sp. F24A a new haloarchaeum isolated from saline soil.</title>
        <authorList>
            <person name="Duran-Viseras A."/>
            <person name="Sanchez-Porro C."/>
            <person name="Ventosa A."/>
        </authorList>
    </citation>
    <scope>NUCLEOTIDE SEQUENCE</scope>
    <source>
        <strain evidence="3">F24A</strain>
    </source>
</reference>
<dbReference type="AlphaFoldDB" id="A0A8J8C9V5"/>
<evidence type="ECO:0000313" key="4">
    <source>
        <dbReference type="Proteomes" id="UP000783863"/>
    </source>
</evidence>
<evidence type="ECO:0000259" key="2">
    <source>
        <dbReference type="Pfam" id="PF00582"/>
    </source>
</evidence>